<protein>
    <submittedName>
        <fullName evidence="10">Aqualysin-1</fullName>
        <ecNumber evidence="10">3.4.21.-</ecNumber>
        <ecNumber evidence="10">3.4.21.64</ecNumber>
    </submittedName>
</protein>
<dbReference type="GO" id="GO:0006508">
    <property type="term" value="P:proteolysis"/>
    <property type="evidence" value="ECO:0007669"/>
    <property type="project" value="UniProtKB-KW"/>
</dbReference>
<dbReference type="InterPro" id="IPR037045">
    <property type="entry name" value="S8pro/Inhibitor_I9_sf"/>
</dbReference>
<dbReference type="EC" id="3.4.21.-" evidence="10"/>
<dbReference type="InterPro" id="IPR050131">
    <property type="entry name" value="Peptidase_S8_subtilisin-like"/>
</dbReference>
<feature type="region of interest" description="Disordered" evidence="7">
    <location>
        <begin position="139"/>
        <end position="182"/>
    </location>
</feature>
<evidence type="ECO:0000313" key="11">
    <source>
        <dbReference type="Proteomes" id="UP000006073"/>
    </source>
</evidence>
<reference evidence="10 11" key="1">
    <citation type="journal article" date="2013" name="Genome Announc.">
        <title>Draft Genome Sequence of Indibacter alkaliphilus Strain LW1T, Isolated from Lonar Lake, a Haloalkaline Lake in the Buldana District of Maharashtra, India.</title>
        <authorList>
            <person name="Singh A."/>
            <person name="Kumar Jangir P."/>
            <person name="Sharma R."/>
            <person name="Singh A."/>
            <person name="Kumar Pinnaka A."/>
            <person name="Shivaji S."/>
        </authorList>
    </citation>
    <scope>NUCLEOTIDE SEQUENCE [LARGE SCALE GENOMIC DNA]</scope>
    <source>
        <strain evidence="11">CCUG 57479 / KCTC 22604 / LW1</strain>
    </source>
</reference>
<gene>
    <name evidence="10" type="ORF">A33Q_2458</name>
</gene>
<evidence type="ECO:0000259" key="8">
    <source>
        <dbReference type="Pfam" id="PF00082"/>
    </source>
</evidence>
<dbReference type="Pfam" id="PF05922">
    <property type="entry name" value="Inhibitor_I9"/>
    <property type="match status" value="1"/>
</dbReference>
<dbReference type="STRING" id="1189612.A33Q_2458"/>
<dbReference type="Gene3D" id="3.30.70.80">
    <property type="entry name" value="Peptidase S8 propeptide/proteinase inhibitor I9"/>
    <property type="match status" value="1"/>
</dbReference>
<dbReference type="GO" id="GO:0005615">
    <property type="term" value="C:extracellular space"/>
    <property type="evidence" value="ECO:0007669"/>
    <property type="project" value="TreeGrafter"/>
</dbReference>
<feature type="domain" description="Inhibitor I9" evidence="9">
    <location>
        <begin position="58"/>
        <end position="139"/>
    </location>
</feature>
<dbReference type="PROSITE" id="PS00138">
    <property type="entry name" value="SUBTILASE_SER"/>
    <property type="match status" value="1"/>
</dbReference>
<keyword evidence="11" id="KW-1185">Reference proteome</keyword>
<dbReference type="EMBL" id="ALWO02000035">
    <property type="protein sequence ID" value="EOZ96337.1"/>
    <property type="molecule type" value="Genomic_DNA"/>
</dbReference>
<keyword evidence="2 5" id="KW-0645">Protease</keyword>
<dbReference type="PROSITE" id="PS51257">
    <property type="entry name" value="PROKAR_LIPOPROTEIN"/>
    <property type="match status" value="1"/>
</dbReference>
<dbReference type="FunFam" id="3.40.50.200:FF:000014">
    <property type="entry name" value="Proteinase K"/>
    <property type="match status" value="1"/>
</dbReference>
<name>S2DAU2_INDAL</name>
<dbReference type="InterPro" id="IPR023827">
    <property type="entry name" value="Peptidase_S8_Asp-AS"/>
</dbReference>
<comment type="caution">
    <text evidence="10">The sequence shown here is derived from an EMBL/GenBank/DDBJ whole genome shotgun (WGS) entry which is preliminary data.</text>
</comment>
<proteinExistence type="inferred from homology"/>
<evidence type="ECO:0000256" key="7">
    <source>
        <dbReference type="SAM" id="MobiDB-lite"/>
    </source>
</evidence>
<keyword evidence="4 5" id="KW-0720">Serine protease</keyword>
<dbReference type="InterPro" id="IPR000209">
    <property type="entry name" value="Peptidase_S8/S53_dom"/>
</dbReference>
<evidence type="ECO:0000256" key="3">
    <source>
        <dbReference type="ARBA" id="ARBA00022801"/>
    </source>
</evidence>
<evidence type="ECO:0000256" key="2">
    <source>
        <dbReference type="ARBA" id="ARBA00022670"/>
    </source>
</evidence>
<feature type="active site" description="Charge relay system" evidence="5">
    <location>
        <position position="406"/>
    </location>
</feature>
<evidence type="ECO:0000256" key="4">
    <source>
        <dbReference type="ARBA" id="ARBA00022825"/>
    </source>
</evidence>
<evidence type="ECO:0000256" key="5">
    <source>
        <dbReference type="PROSITE-ProRule" id="PRU01240"/>
    </source>
</evidence>
<dbReference type="OrthoDB" id="9798386at2"/>
<dbReference type="Gene3D" id="3.40.50.200">
    <property type="entry name" value="Peptidase S8/S53 domain"/>
    <property type="match status" value="1"/>
</dbReference>
<dbReference type="CDD" id="cd04077">
    <property type="entry name" value="Peptidases_S8_PCSK9_ProteinaseK_like"/>
    <property type="match status" value="1"/>
</dbReference>
<evidence type="ECO:0000259" key="9">
    <source>
        <dbReference type="Pfam" id="PF05922"/>
    </source>
</evidence>
<dbReference type="Proteomes" id="UP000006073">
    <property type="component" value="Unassembled WGS sequence"/>
</dbReference>
<evidence type="ECO:0000313" key="10">
    <source>
        <dbReference type="EMBL" id="EOZ96337.1"/>
    </source>
</evidence>
<dbReference type="EC" id="3.4.21.64" evidence="10"/>
<keyword evidence="3 5" id="KW-0378">Hydrolase</keyword>
<dbReference type="InterPro" id="IPR022398">
    <property type="entry name" value="Peptidase_S8_His-AS"/>
</dbReference>
<accession>S2DAU2</accession>
<dbReference type="PANTHER" id="PTHR43806:SF11">
    <property type="entry name" value="CEREVISIN-RELATED"/>
    <property type="match status" value="1"/>
</dbReference>
<dbReference type="GO" id="GO:0004252">
    <property type="term" value="F:serine-type endopeptidase activity"/>
    <property type="evidence" value="ECO:0007669"/>
    <property type="project" value="UniProtKB-UniRule"/>
</dbReference>
<feature type="compositionally biased region" description="Acidic residues" evidence="7">
    <location>
        <begin position="158"/>
        <end position="172"/>
    </location>
</feature>
<dbReference type="PRINTS" id="PR00723">
    <property type="entry name" value="SUBTILISIN"/>
</dbReference>
<evidence type="ECO:0000256" key="6">
    <source>
        <dbReference type="RuleBase" id="RU003355"/>
    </source>
</evidence>
<dbReference type="Pfam" id="PF00082">
    <property type="entry name" value="Peptidase_S8"/>
    <property type="match status" value="1"/>
</dbReference>
<feature type="domain" description="Peptidase S8/S53" evidence="8">
    <location>
        <begin position="205"/>
        <end position="445"/>
    </location>
</feature>
<comment type="similarity">
    <text evidence="1 5 6">Belongs to the peptidase S8 family.</text>
</comment>
<dbReference type="PROSITE" id="PS00136">
    <property type="entry name" value="SUBTILASE_ASP"/>
    <property type="match status" value="1"/>
</dbReference>
<feature type="active site" description="Charge relay system" evidence="5">
    <location>
        <position position="214"/>
    </location>
</feature>
<dbReference type="AlphaFoldDB" id="S2DAU2"/>
<dbReference type="InterPro" id="IPR010259">
    <property type="entry name" value="S8pro/Inhibitor_I9"/>
</dbReference>
<dbReference type="RefSeq" id="WP_009036464.1">
    <property type="nucleotide sequence ID" value="NZ_ALWO02000035.1"/>
</dbReference>
<organism evidence="10 11">
    <name type="scientific">Indibacter alkaliphilus (strain CCUG 57479 / KCTC 22604 / LW1)</name>
    <dbReference type="NCBI Taxonomy" id="1189612"/>
    <lineage>
        <taxon>Bacteria</taxon>
        <taxon>Pseudomonadati</taxon>
        <taxon>Bacteroidota</taxon>
        <taxon>Cytophagia</taxon>
        <taxon>Cytophagales</taxon>
        <taxon>Cyclobacteriaceae</taxon>
    </lineage>
</organism>
<sequence length="557" mass="61778">MKKSVFNFNPKKYFVLSLLVLFVFSCQEVGFEQEKISVENNFSVPSQDKIFGDYVPDSYIVFLQPEYLSLRLTDNYEETQNLMRAVSSDVLEKNQISKENLKRVYGRVIQGFGANLSPEEVKTLSKDASVKKVVRDKYYYNTQRKAPPGRDKDKDPESEPEPEPDPEPEPEPNPDPNPNYVRMGLDRIDQRLRPLDNSYTPANDGDGVNVYIMDTGILTTHIDFQGRASLGYDAYLDEFKQDCNGHGTHVAGIVGGYYSGVAKEVNLISVRVLDIPHEEYPCNGAGTYEAVLGGLDWILYNAQQPAVVNMSLGGMEDAELNAAVNTVVDAGIPVIVAAGNSGDDACQWSPSSATRAYAVGAIEAYTDTKALFSSTGPCVDIFAPGEWVYSAFAGSNTDFRSMSGTSMAAPHVAGVAAKILFENPQFSPQQVYDKLTETSTKHRVQHSATKNNHLLFSGLHAEGAGEINPDWNPGLIHMGIFHGRRSGNTHLIQPVWGGINYWDQVGIYRDGQLIAVTTQTNQYYYFEERANRLTSYTYKVCNERTGECSNEVTINFN</sequence>
<evidence type="ECO:0000256" key="1">
    <source>
        <dbReference type="ARBA" id="ARBA00011073"/>
    </source>
</evidence>
<dbReference type="InterPro" id="IPR023828">
    <property type="entry name" value="Peptidase_S8_Ser-AS"/>
</dbReference>
<feature type="compositionally biased region" description="Basic and acidic residues" evidence="7">
    <location>
        <begin position="148"/>
        <end position="157"/>
    </location>
</feature>
<dbReference type="SUPFAM" id="SSF54897">
    <property type="entry name" value="Protease propeptides/inhibitors"/>
    <property type="match status" value="1"/>
</dbReference>
<feature type="active site" description="Charge relay system" evidence="5">
    <location>
        <position position="246"/>
    </location>
</feature>
<dbReference type="SUPFAM" id="SSF52743">
    <property type="entry name" value="Subtilisin-like"/>
    <property type="match status" value="1"/>
</dbReference>
<dbReference type="PANTHER" id="PTHR43806">
    <property type="entry name" value="PEPTIDASE S8"/>
    <property type="match status" value="1"/>
</dbReference>
<dbReference type="PROSITE" id="PS51892">
    <property type="entry name" value="SUBTILASE"/>
    <property type="match status" value="1"/>
</dbReference>
<dbReference type="eggNOG" id="COG1404">
    <property type="taxonomic scope" value="Bacteria"/>
</dbReference>
<dbReference type="InterPro" id="IPR015500">
    <property type="entry name" value="Peptidase_S8_subtilisin-rel"/>
</dbReference>
<dbReference type="InterPro" id="IPR036852">
    <property type="entry name" value="Peptidase_S8/S53_dom_sf"/>
</dbReference>
<dbReference type="InterPro" id="IPR034193">
    <property type="entry name" value="PCSK9_ProteinaseK-like"/>
</dbReference>
<dbReference type="PROSITE" id="PS00137">
    <property type="entry name" value="SUBTILASE_HIS"/>
    <property type="match status" value="1"/>
</dbReference>